<feature type="region of interest" description="Disordered" evidence="1">
    <location>
        <begin position="19"/>
        <end position="38"/>
    </location>
</feature>
<name>A0ABD0L390_9CAEN</name>
<evidence type="ECO:0000313" key="2">
    <source>
        <dbReference type="EMBL" id="KAK7493877.1"/>
    </source>
</evidence>
<evidence type="ECO:0000313" key="3">
    <source>
        <dbReference type="Proteomes" id="UP001519460"/>
    </source>
</evidence>
<gene>
    <name evidence="2" type="ORF">BaRGS_00014759</name>
</gene>
<dbReference type="EMBL" id="JACVVK020000088">
    <property type="protein sequence ID" value="KAK7493877.1"/>
    <property type="molecule type" value="Genomic_DNA"/>
</dbReference>
<keyword evidence="3" id="KW-1185">Reference proteome</keyword>
<evidence type="ECO:0000256" key="1">
    <source>
        <dbReference type="SAM" id="MobiDB-lite"/>
    </source>
</evidence>
<dbReference type="AlphaFoldDB" id="A0ABD0L390"/>
<reference evidence="2 3" key="1">
    <citation type="journal article" date="2023" name="Sci. Data">
        <title>Genome assembly of the Korean intertidal mud-creeper Batillaria attramentaria.</title>
        <authorList>
            <person name="Patra A.K."/>
            <person name="Ho P.T."/>
            <person name="Jun S."/>
            <person name="Lee S.J."/>
            <person name="Kim Y."/>
            <person name="Won Y.J."/>
        </authorList>
    </citation>
    <scope>NUCLEOTIDE SEQUENCE [LARGE SCALE GENOMIC DNA]</scope>
    <source>
        <strain evidence="2">Wonlab-2016</strain>
    </source>
</reference>
<dbReference type="Proteomes" id="UP001519460">
    <property type="component" value="Unassembled WGS sequence"/>
</dbReference>
<accession>A0ABD0L390</accession>
<comment type="caution">
    <text evidence="2">The sequence shown here is derived from an EMBL/GenBank/DDBJ whole genome shotgun (WGS) entry which is preliminary data.</text>
</comment>
<sequence>MCLPVHSSVSVMPVLAPSSASGAQTYPKGMSCAEKNDPPATHPVNVAIAVSRGGLVQPACSDTQPRPLQLKWHKLGNA</sequence>
<proteinExistence type="predicted"/>
<evidence type="ECO:0008006" key="4">
    <source>
        <dbReference type="Google" id="ProtNLM"/>
    </source>
</evidence>
<organism evidence="2 3">
    <name type="scientific">Batillaria attramentaria</name>
    <dbReference type="NCBI Taxonomy" id="370345"/>
    <lineage>
        <taxon>Eukaryota</taxon>
        <taxon>Metazoa</taxon>
        <taxon>Spiralia</taxon>
        <taxon>Lophotrochozoa</taxon>
        <taxon>Mollusca</taxon>
        <taxon>Gastropoda</taxon>
        <taxon>Caenogastropoda</taxon>
        <taxon>Sorbeoconcha</taxon>
        <taxon>Cerithioidea</taxon>
        <taxon>Batillariidae</taxon>
        <taxon>Batillaria</taxon>
    </lineage>
</organism>
<protein>
    <recommendedName>
        <fullName evidence="4">Ig-like domain-containing protein</fullName>
    </recommendedName>
</protein>